<dbReference type="SUPFAM" id="SSF55658">
    <property type="entry name" value="L9 N-domain-like"/>
    <property type="match status" value="1"/>
</dbReference>
<comment type="caution">
    <text evidence="9">The sequence shown here is derived from an EMBL/GenBank/DDBJ whole genome shotgun (WGS) entry which is preliminary data.</text>
</comment>
<evidence type="ECO:0000256" key="4">
    <source>
        <dbReference type="ARBA" id="ARBA00022980"/>
    </source>
</evidence>
<dbReference type="Pfam" id="PF03948">
    <property type="entry name" value="Ribosomal_L9_C"/>
    <property type="match status" value="1"/>
</dbReference>
<name>A0ABV4U1Z9_9GAMM</name>
<accession>A0ABV4U1Z9</accession>
<dbReference type="NCBIfam" id="TIGR00158">
    <property type="entry name" value="L9"/>
    <property type="match status" value="1"/>
</dbReference>
<keyword evidence="2 7" id="KW-0699">rRNA-binding</keyword>
<evidence type="ECO:0000256" key="5">
    <source>
        <dbReference type="ARBA" id="ARBA00023274"/>
    </source>
</evidence>
<comment type="similarity">
    <text evidence="1 7">Belongs to the bacterial ribosomal protein bL9 family.</text>
</comment>
<dbReference type="GO" id="GO:0005840">
    <property type="term" value="C:ribosome"/>
    <property type="evidence" value="ECO:0007669"/>
    <property type="project" value="UniProtKB-KW"/>
</dbReference>
<dbReference type="SUPFAM" id="SSF55653">
    <property type="entry name" value="Ribosomal protein L9 C-domain"/>
    <property type="match status" value="1"/>
</dbReference>
<dbReference type="HAMAP" id="MF_00503">
    <property type="entry name" value="Ribosomal_bL9"/>
    <property type="match status" value="1"/>
</dbReference>
<dbReference type="Gene3D" id="3.40.5.10">
    <property type="entry name" value="Ribosomal protein L9, N-terminal domain"/>
    <property type="match status" value="1"/>
</dbReference>
<dbReference type="InterPro" id="IPR036791">
    <property type="entry name" value="Ribosomal_bL9_C_sf"/>
</dbReference>
<dbReference type="RefSeq" id="WP_373657110.1">
    <property type="nucleotide sequence ID" value="NZ_JBGUAW010000012.1"/>
</dbReference>
<proteinExistence type="inferred from homology"/>
<dbReference type="Proteomes" id="UP001575181">
    <property type="component" value="Unassembled WGS sequence"/>
</dbReference>
<evidence type="ECO:0000256" key="1">
    <source>
        <dbReference type="ARBA" id="ARBA00010605"/>
    </source>
</evidence>
<sequence>MEVILLEKVENLGGLGEVVKVAPGYARNYLVPKEKALPATEANKKRFEAQRKAFEARQAELLHHYRTMGNQIEGTTIQLDRRVAEAGRLFGSVSNADIADALKEQGFDVERGMILLPQGPMKEVGDHEVHVRLHPDVTVTITVSIAGI</sequence>
<evidence type="ECO:0000256" key="2">
    <source>
        <dbReference type="ARBA" id="ARBA00022730"/>
    </source>
</evidence>
<evidence type="ECO:0000313" key="10">
    <source>
        <dbReference type="Proteomes" id="UP001575181"/>
    </source>
</evidence>
<keyword evidence="5 7" id="KW-0687">Ribonucleoprotein</keyword>
<evidence type="ECO:0000259" key="8">
    <source>
        <dbReference type="PROSITE" id="PS00651"/>
    </source>
</evidence>
<dbReference type="InterPro" id="IPR000244">
    <property type="entry name" value="Ribosomal_bL9"/>
</dbReference>
<dbReference type="Gene3D" id="3.10.430.100">
    <property type="entry name" value="Ribosomal protein L9, C-terminal domain"/>
    <property type="match status" value="1"/>
</dbReference>
<dbReference type="PANTHER" id="PTHR21368">
    <property type="entry name" value="50S RIBOSOMAL PROTEIN L9"/>
    <property type="match status" value="1"/>
</dbReference>
<dbReference type="InterPro" id="IPR036935">
    <property type="entry name" value="Ribosomal_bL9_N_sf"/>
</dbReference>
<gene>
    <name evidence="7 9" type="primary">rplI</name>
    <name evidence="9" type="ORF">ACERLL_16015</name>
</gene>
<dbReference type="Pfam" id="PF01281">
    <property type="entry name" value="Ribosomal_L9_N"/>
    <property type="match status" value="1"/>
</dbReference>
<evidence type="ECO:0000313" key="9">
    <source>
        <dbReference type="EMBL" id="MFA9462320.1"/>
    </source>
</evidence>
<dbReference type="EMBL" id="JBGUAW010000012">
    <property type="protein sequence ID" value="MFA9462320.1"/>
    <property type="molecule type" value="Genomic_DNA"/>
</dbReference>
<comment type="function">
    <text evidence="7">Binds to the 23S rRNA.</text>
</comment>
<organism evidence="9 10">
    <name type="scientific">Thiohalorhabdus methylotrophus</name>
    <dbReference type="NCBI Taxonomy" id="3242694"/>
    <lineage>
        <taxon>Bacteria</taxon>
        <taxon>Pseudomonadati</taxon>
        <taxon>Pseudomonadota</taxon>
        <taxon>Gammaproteobacteria</taxon>
        <taxon>Thiohalorhabdales</taxon>
        <taxon>Thiohalorhabdaceae</taxon>
        <taxon>Thiohalorhabdus</taxon>
    </lineage>
</organism>
<protein>
    <recommendedName>
        <fullName evidence="6 7">Large ribosomal subunit protein bL9</fullName>
    </recommendedName>
</protein>
<dbReference type="InterPro" id="IPR009027">
    <property type="entry name" value="Ribosomal_bL9/RNase_H1_N"/>
</dbReference>
<evidence type="ECO:0000256" key="6">
    <source>
        <dbReference type="ARBA" id="ARBA00035292"/>
    </source>
</evidence>
<keyword evidence="10" id="KW-1185">Reference proteome</keyword>
<dbReference type="InterPro" id="IPR020594">
    <property type="entry name" value="Ribosomal_bL9_bac/chp"/>
</dbReference>
<keyword evidence="3 7" id="KW-0694">RNA-binding</keyword>
<dbReference type="InterPro" id="IPR020069">
    <property type="entry name" value="Ribosomal_bL9_C"/>
</dbReference>
<dbReference type="InterPro" id="IPR020070">
    <property type="entry name" value="Ribosomal_bL9_N"/>
</dbReference>
<evidence type="ECO:0000256" key="3">
    <source>
        <dbReference type="ARBA" id="ARBA00022884"/>
    </source>
</evidence>
<feature type="domain" description="Ribosomal protein L9" evidence="8">
    <location>
        <begin position="13"/>
        <end position="40"/>
    </location>
</feature>
<reference evidence="9 10" key="1">
    <citation type="submission" date="2024-08" db="EMBL/GenBank/DDBJ databases">
        <title>Whole-genome sequencing of halo(alkali)philic microorganisms from hypersaline lakes.</title>
        <authorList>
            <person name="Sorokin D.Y."/>
            <person name="Merkel A.Y."/>
            <person name="Messina E."/>
            <person name="Yakimov M."/>
        </authorList>
    </citation>
    <scope>NUCLEOTIDE SEQUENCE [LARGE SCALE GENOMIC DNA]</scope>
    <source>
        <strain evidence="9 10">Cl-TMA</strain>
    </source>
</reference>
<evidence type="ECO:0000256" key="7">
    <source>
        <dbReference type="HAMAP-Rule" id="MF_00503"/>
    </source>
</evidence>
<dbReference type="PROSITE" id="PS00651">
    <property type="entry name" value="RIBOSOMAL_L9"/>
    <property type="match status" value="1"/>
</dbReference>
<keyword evidence="4 7" id="KW-0689">Ribosomal protein</keyword>